<dbReference type="PROSITE" id="PS50801">
    <property type="entry name" value="STAS"/>
    <property type="match status" value="1"/>
</dbReference>
<dbReference type="Pfam" id="PF01740">
    <property type="entry name" value="STAS"/>
    <property type="match status" value="1"/>
</dbReference>
<protein>
    <submittedName>
        <fullName evidence="2">STAS domain-containing protein</fullName>
    </submittedName>
</protein>
<name>A0ABU4FQZ8_9ACTN</name>
<accession>A0ABU4FQZ8</accession>
<dbReference type="Proteomes" id="UP001187346">
    <property type="component" value="Unassembled WGS sequence"/>
</dbReference>
<keyword evidence="3" id="KW-1185">Reference proteome</keyword>
<sequence>MHENSLLSENDLLSENGLVHDTSLEPVPTPAWPAPGEHALLGARDGLLVVDLHGDLDLATAGPLREWLDSVVALRAPAYVVDLRRTTFIDSTGLNLVLRFRRRVLEFEAGFAVVCAPRTVRLLRAHGTLDVLDPVPGLPEAASMIAGR</sequence>
<feature type="domain" description="STAS" evidence="1">
    <location>
        <begin position="37"/>
        <end position="114"/>
    </location>
</feature>
<reference evidence="2 3" key="1">
    <citation type="submission" date="2023-10" db="EMBL/GenBank/DDBJ databases">
        <title>Characterization of rhizosphere-enriched actinobacteria from wheat plants lab-grown on chernevaya soil.</title>
        <authorList>
            <person name="Tikhonova E.N."/>
            <person name="Konopkin A."/>
            <person name="Kravchenko I.K."/>
        </authorList>
    </citation>
    <scope>NUCLEOTIDE SEQUENCE [LARGE SCALE GENOMIC DNA]</scope>
    <source>
        <strain evidence="2 3">RR29</strain>
    </source>
</reference>
<dbReference type="SUPFAM" id="SSF52091">
    <property type="entry name" value="SpoIIaa-like"/>
    <property type="match status" value="1"/>
</dbReference>
<dbReference type="PANTHER" id="PTHR33495:SF2">
    <property type="entry name" value="ANTI-SIGMA FACTOR ANTAGONIST TM_1081-RELATED"/>
    <property type="match status" value="1"/>
</dbReference>
<dbReference type="EMBL" id="JAWMAJ010000270">
    <property type="protein sequence ID" value="MDV7223000.1"/>
    <property type="molecule type" value="Genomic_DNA"/>
</dbReference>
<dbReference type="PANTHER" id="PTHR33495">
    <property type="entry name" value="ANTI-SIGMA FACTOR ANTAGONIST TM_1081-RELATED-RELATED"/>
    <property type="match status" value="1"/>
</dbReference>
<evidence type="ECO:0000313" key="3">
    <source>
        <dbReference type="Proteomes" id="UP001187346"/>
    </source>
</evidence>
<dbReference type="Gene3D" id="3.30.750.24">
    <property type="entry name" value="STAS domain"/>
    <property type="match status" value="1"/>
</dbReference>
<dbReference type="InterPro" id="IPR002645">
    <property type="entry name" value="STAS_dom"/>
</dbReference>
<dbReference type="RefSeq" id="WP_317775622.1">
    <property type="nucleotide sequence ID" value="NZ_JAWMAJ010000270.1"/>
</dbReference>
<gene>
    <name evidence="2" type="ORF">R5A26_44475</name>
</gene>
<dbReference type="CDD" id="cd07043">
    <property type="entry name" value="STAS_anti-anti-sigma_factors"/>
    <property type="match status" value="1"/>
</dbReference>
<dbReference type="InterPro" id="IPR036513">
    <property type="entry name" value="STAS_dom_sf"/>
</dbReference>
<comment type="caution">
    <text evidence="2">The sequence shown here is derived from an EMBL/GenBank/DDBJ whole genome shotgun (WGS) entry which is preliminary data.</text>
</comment>
<organism evidence="2 3">
    <name type="scientific">Streptomyces prunicolor</name>
    <dbReference type="NCBI Taxonomy" id="67348"/>
    <lineage>
        <taxon>Bacteria</taxon>
        <taxon>Bacillati</taxon>
        <taxon>Actinomycetota</taxon>
        <taxon>Actinomycetes</taxon>
        <taxon>Kitasatosporales</taxon>
        <taxon>Streptomycetaceae</taxon>
        <taxon>Streptomyces</taxon>
    </lineage>
</organism>
<proteinExistence type="predicted"/>
<evidence type="ECO:0000313" key="2">
    <source>
        <dbReference type="EMBL" id="MDV7223000.1"/>
    </source>
</evidence>
<evidence type="ECO:0000259" key="1">
    <source>
        <dbReference type="PROSITE" id="PS50801"/>
    </source>
</evidence>